<dbReference type="AlphaFoldDB" id="A0A1G2SHD1"/>
<organism evidence="1 2">
    <name type="scientific">Candidatus Yonathbacteria bacterium RIFCSPLOWO2_01_FULL_47_33b</name>
    <dbReference type="NCBI Taxonomy" id="1802727"/>
    <lineage>
        <taxon>Bacteria</taxon>
        <taxon>Candidatus Yonathiibacteriota</taxon>
    </lineage>
</organism>
<name>A0A1G2SHD1_9BACT</name>
<comment type="caution">
    <text evidence="1">The sequence shown here is derived from an EMBL/GenBank/DDBJ whole genome shotgun (WGS) entry which is preliminary data.</text>
</comment>
<dbReference type="Proteomes" id="UP000177987">
    <property type="component" value="Unassembled WGS sequence"/>
</dbReference>
<sequence>MVFVLLFVSAFSSANMYVGEEDALKDLGNGCPGIKKIVKLERNFFAKSLITAETYDGVRVVYEVDTNVFLYSHYSLKTQ</sequence>
<dbReference type="EMBL" id="MHUW01000007">
    <property type="protein sequence ID" value="OHA84122.1"/>
    <property type="molecule type" value="Genomic_DNA"/>
</dbReference>
<reference evidence="1 2" key="1">
    <citation type="journal article" date="2016" name="Nat. Commun.">
        <title>Thousands of microbial genomes shed light on interconnected biogeochemical processes in an aquifer system.</title>
        <authorList>
            <person name="Anantharaman K."/>
            <person name="Brown C.T."/>
            <person name="Hug L.A."/>
            <person name="Sharon I."/>
            <person name="Castelle C.J."/>
            <person name="Probst A.J."/>
            <person name="Thomas B.C."/>
            <person name="Singh A."/>
            <person name="Wilkins M.J."/>
            <person name="Karaoz U."/>
            <person name="Brodie E.L."/>
            <person name="Williams K.H."/>
            <person name="Hubbard S.S."/>
            <person name="Banfield J.F."/>
        </authorList>
    </citation>
    <scope>NUCLEOTIDE SEQUENCE [LARGE SCALE GENOMIC DNA]</scope>
</reference>
<dbReference type="STRING" id="1802727.A2937_02925"/>
<evidence type="ECO:0000313" key="1">
    <source>
        <dbReference type="EMBL" id="OHA84122.1"/>
    </source>
</evidence>
<protein>
    <submittedName>
        <fullName evidence="1">Uncharacterized protein</fullName>
    </submittedName>
</protein>
<accession>A0A1G2SHD1</accession>
<proteinExistence type="predicted"/>
<evidence type="ECO:0000313" key="2">
    <source>
        <dbReference type="Proteomes" id="UP000177987"/>
    </source>
</evidence>
<gene>
    <name evidence="1" type="ORF">A2937_02925</name>
</gene>